<name>A0ABU5NBY5_9RICK</name>
<dbReference type="InterPro" id="IPR005498">
    <property type="entry name" value="T4SS_VirB10/TraB/TrbI"/>
</dbReference>
<keyword evidence="2" id="KW-1133">Transmembrane helix</keyword>
<protein>
    <submittedName>
        <fullName evidence="3">Type IV conjugative transfer system protein TraB</fullName>
    </submittedName>
</protein>
<keyword evidence="4" id="KW-1185">Reference proteome</keyword>
<comment type="caution">
    <text evidence="3">The sequence shown here is derived from an EMBL/GenBank/DDBJ whole genome shotgun (WGS) entry which is preliminary data.</text>
</comment>
<dbReference type="Proteomes" id="UP001291687">
    <property type="component" value="Unassembled WGS sequence"/>
</dbReference>
<evidence type="ECO:0000256" key="1">
    <source>
        <dbReference type="SAM" id="Coils"/>
    </source>
</evidence>
<organism evidence="3 4">
    <name type="scientific">Candidatus Megaera venefica</name>
    <dbReference type="NCBI Taxonomy" id="2055910"/>
    <lineage>
        <taxon>Bacteria</taxon>
        <taxon>Pseudomonadati</taxon>
        <taxon>Pseudomonadota</taxon>
        <taxon>Alphaproteobacteria</taxon>
        <taxon>Rickettsiales</taxon>
        <taxon>Rickettsiaceae</taxon>
        <taxon>Candidatus Megaera</taxon>
    </lineage>
</organism>
<dbReference type="Pfam" id="PF03743">
    <property type="entry name" value="TrbI"/>
    <property type="match status" value="1"/>
</dbReference>
<evidence type="ECO:0000313" key="3">
    <source>
        <dbReference type="EMBL" id="MEA0970697.1"/>
    </source>
</evidence>
<feature type="coiled-coil region" evidence="1">
    <location>
        <begin position="125"/>
        <end position="166"/>
    </location>
</feature>
<keyword evidence="2" id="KW-0812">Transmembrane</keyword>
<keyword evidence="1" id="KW-0175">Coiled coil</keyword>
<dbReference type="RefSeq" id="WP_322776598.1">
    <property type="nucleotide sequence ID" value="NZ_JARJFB010000037.1"/>
</dbReference>
<gene>
    <name evidence="3" type="ORF">Megvenef_00665</name>
</gene>
<feature type="transmembrane region" description="Helical" evidence="2">
    <location>
        <begin position="36"/>
        <end position="58"/>
    </location>
</feature>
<accession>A0ABU5NBY5</accession>
<dbReference type="CDD" id="cd16430">
    <property type="entry name" value="TraB"/>
    <property type="match status" value="1"/>
</dbReference>
<sequence length="421" mass="45379">MGDFKKHFENLQEKISSYFVGNDKPLSKKEITLKKWFNLSIVAVLVIISFIVLLFFIASNDKPKDSLDEANIADDSNIATKHTKIELGTDATKADVKWQNFLEESIETEGKTREQQIELLKNAVAKSQEAGKEEVNTELDELKSRLSYALNEIDRLKVDNQNIQQDIASLTPEHGNETIAAELGITAINTKLVTMPPVSSFNYIPATSYVSGHLLGGIAVSTSVNSAAEPIPVIIKLTSRGNLPKDFAVDMKQCRLLASAYGDISSERAIVRAEELVCEDKEAGLVISTKVSGVIYGDDGANGIRGSVVSMSDKHLKNAVIGGVLSGFSNSAKGQNGLQITPLGAVSTKKKGMQDMAQDGLLSGTSSAAEKLADYHIRLAENISPVILVPGGTKVDIVFTKSVEIGSVDIEEVINAERTGQ</sequence>
<proteinExistence type="predicted"/>
<evidence type="ECO:0000256" key="2">
    <source>
        <dbReference type="SAM" id="Phobius"/>
    </source>
</evidence>
<reference evidence="3 4" key="1">
    <citation type="submission" date="2023-03" db="EMBL/GenBank/DDBJ databases">
        <title>Host association and intracellularity evolved multiple times independently in the Rickettsiales.</title>
        <authorList>
            <person name="Castelli M."/>
            <person name="Nardi T."/>
            <person name="Gammuto L."/>
            <person name="Bellinzona G."/>
            <person name="Sabaneyeva E."/>
            <person name="Potekhin A."/>
            <person name="Serra V."/>
            <person name="Petroni G."/>
            <person name="Sassera D."/>
        </authorList>
    </citation>
    <scope>NUCLEOTIDE SEQUENCE [LARGE SCALE GENOMIC DNA]</scope>
    <source>
        <strain evidence="3 4">Sr 2-6</strain>
    </source>
</reference>
<dbReference type="EMBL" id="JARJFB010000037">
    <property type="protein sequence ID" value="MEA0970697.1"/>
    <property type="molecule type" value="Genomic_DNA"/>
</dbReference>
<evidence type="ECO:0000313" key="4">
    <source>
        <dbReference type="Proteomes" id="UP001291687"/>
    </source>
</evidence>
<keyword evidence="2" id="KW-0472">Membrane</keyword>